<accession>A0A1H3Q7T9</accession>
<keyword evidence="5" id="KW-0173">Coenzyme A biosynthesis</keyword>
<sequence>MVGLTGGIGAGKSAVAARLAANGAVIVDSDRIAREVVRPGTDGLREIVATFGAGVLAPDGTLDRPALAAVVFGDDSARRALEAITHPRVRARSAELVAAASPDAIVVNDVPLLVEVGLAPTYHLVVVVEAGRAVRLRRLVEHRGMTEAQAYARIAAQAGDAQRRAVADVLLRNDGSLGQLEAAVDATWRDRLLPCERNVRDRRPAPRPAAAVLADPDPGWPEQFARLAARIRYAVGADRRVEHIGSTAVPGLPARDVLDVQLGVASLDEADALAETLAAAGLPPRPRRWFDAPEPSAPEAAAAATRLHGNADPARPVNLHLRVLNSPGWRYALLLRDYLRADPEARAGYLALKRNLVAATGSAESYAAAKEPWFDEVHPRAERWAAATGWGR</sequence>
<reference evidence="8" key="1">
    <citation type="submission" date="2016-10" db="EMBL/GenBank/DDBJ databases">
        <authorList>
            <person name="Varghese N."/>
            <person name="Submissions S."/>
        </authorList>
    </citation>
    <scope>NUCLEOTIDE SEQUENCE [LARGE SCALE GENOMIC DNA]</scope>
    <source>
        <strain evidence="8">DSM 45245</strain>
    </source>
</reference>
<dbReference type="EMBL" id="FNPH01000005">
    <property type="protein sequence ID" value="SDZ09594.1"/>
    <property type="molecule type" value="Genomic_DNA"/>
</dbReference>
<name>A0A1H3Q7T9_9ACTN</name>
<evidence type="ECO:0000313" key="8">
    <source>
        <dbReference type="Proteomes" id="UP000242415"/>
    </source>
</evidence>
<keyword evidence="3 5" id="KW-0547">Nucleotide-binding</keyword>
<dbReference type="Gene3D" id="3.40.50.300">
    <property type="entry name" value="P-loop containing nucleotide triphosphate hydrolases"/>
    <property type="match status" value="1"/>
</dbReference>
<dbReference type="NCBIfam" id="TIGR00152">
    <property type="entry name" value="dephospho-CoA kinase"/>
    <property type="match status" value="1"/>
</dbReference>
<dbReference type="STRING" id="405436.SAMN05444365_105292"/>
<evidence type="ECO:0000256" key="5">
    <source>
        <dbReference type="HAMAP-Rule" id="MF_00376"/>
    </source>
</evidence>
<feature type="binding site" evidence="5">
    <location>
        <begin position="9"/>
        <end position="14"/>
    </location>
    <ligand>
        <name>ATP</name>
        <dbReference type="ChEBI" id="CHEBI:30616"/>
    </ligand>
</feature>
<evidence type="ECO:0000256" key="2">
    <source>
        <dbReference type="ARBA" id="ARBA00011058"/>
    </source>
</evidence>
<keyword evidence="5" id="KW-0808">Transferase</keyword>
<comment type="function">
    <text evidence="5">Catalyzes the phosphorylation of the 3'-hydroxyl group of dephosphocoenzyme A to form coenzyme A.</text>
</comment>
<dbReference type="Pfam" id="PF04229">
    <property type="entry name" value="GrpB"/>
    <property type="match status" value="1"/>
</dbReference>
<evidence type="ECO:0000256" key="4">
    <source>
        <dbReference type="ARBA" id="ARBA00022840"/>
    </source>
</evidence>
<keyword evidence="5 7" id="KW-0418">Kinase</keyword>
<dbReference type="InterPro" id="IPR043519">
    <property type="entry name" value="NT_sf"/>
</dbReference>
<organism evidence="7 8">
    <name type="scientific">Micromonospora pattaloongensis</name>
    <dbReference type="NCBI Taxonomy" id="405436"/>
    <lineage>
        <taxon>Bacteria</taxon>
        <taxon>Bacillati</taxon>
        <taxon>Actinomycetota</taxon>
        <taxon>Actinomycetes</taxon>
        <taxon>Micromonosporales</taxon>
        <taxon>Micromonosporaceae</taxon>
        <taxon>Micromonospora</taxon>
    </lineage>
</organism>
<dbReference type="HAMAP" id="MF_00376">
    <property type="entry name" value="Dephospho_CoA_kinase"/>
    <property type="match status" value="1"/>
</dbReference>
<evidence type="ECO:0000256" key="1">
    <source>
        <dbReference type="ARBA" id="ARBA00008826"/>
    </source>
</evidence>
<keyword evidence="4 5" id="KW-0067">ATP-binding</keyword>
<dbReference type="PROSITE" id="PS51219">
    <property type="entry name" value="DPCK"/>
    <property type="match status" value="1"/>
</dbReference>
<dbReference type="InterPro" id="IPR001977">
    <property type="entry name" value="Depp_CoAkinase"/>
</dbReference>
<dbReference type="PANTHER" id="PTHR34822:SF1">
    <property type="entry name" value="GRPB FAMILY PROTEIN"/>
    <property type="match status" value="1"/>
</dbReference>
<dbReference type="GO" id="GO:0015937">
    <property type="term" value="P:coenzyme A biosynthetic process"/>
    <property type="evidence" value="ECO:0007669"/>
    <property type="project" value="UniProtKB-UniRule"/>
</dbReference>
<evidence type="ECO:0000313" key="7">
    <source>
        <dbReference type="EMBL" id="SDZ09594.1"/>
    </source>
</evidence>
<evidence type="ECO:0000256" key="3">
    <source>
        <dbReference type="ARBA" id="ARBA00022741"/>
    </source>
</evidence>
<proteinExistence type="inferred from homology"/>
<comment type="similarity">
    <text evidence="1">In the N-terminal section; belongs to the CoaE family.</text>
</comment>
<dbReference type="InterPro" id="IPR007344">
    <property type="entry name" value="GrpB/CoaE"/>
</dbReference>
<keyword evidence="8" id="KW-1185">Reference proteome</keyword>
<gene>
    <name evidence="5" type="primary">coaE</name>
    <name evidence="7" type="ORF">SAMN05444365_105292</name>
</gene>
<dbReference type="Pfam" id="PF01121">
    <property type="entry name" value="CoaE"/>
    <property type="match status" value="1"/>
</dbReference>
<dbReference type="AlphaFoldDB" id="A0A1H3Q7T9"/>
<dbReference type="UniPathway" id="UPA00241">
    <property type="reaction ID" value="UER00356"/>
</dbReference>
<dbReference type="SUPFAM" id="SSF81301">
    <property type="entry name" value="Nucleotidyltransferase"/>
    <property type="match status" value="1"/>
</dbReference>
<dbReference type="SUPFAM" id="SSF52540">
    <property type="entry name" value="P-loop containing nucleoside triphosphate hydrolases"/>
    <property type="match status" value="1"/>
</dbReference>
<dbReference type="GO" id="GO:0005524">
    <property type="term" value="F:ATP binding"/>
    <property type="evidence" value="ECO:0007669"/>
    <property type="project" value="UniProtKB-UniRule"/>
</dbReference>
<evidence type="ECO:0000256" key="6">
    <source>
        <dbReference type="NCBIfam" id="TIGR00152"/>
    </source>
</evidence>
<comment type="similarity">
    <text evidence="2">In the C-terminal section; belongs to the UPF0157 (GrpB) family.</text>
</comment>
<dbReference type="Gene3D" id="3.30.460.10">
    <property type="entry name" value="Beta Polymerase, domain 2"/>
    <property type="match status" value="1"/>
</dbReference>
<protein>
    <recommendedName>
        <fullName evidence="5 6">Dephospho-CoA kinase</fullName>
        <ecNumber evidence="5 6">2.7.1.24</ecNumber>
    </recommendedName>
    <alternativeName>
        <fullName evidence="5">Dephosphocoenzyme A kinase</fullName>
    </alternativeName>
</protein>
<dbReference type="CDD" id="cd02022">
    <property type="entry name" value="DPCK"/>
    <property type="match status" value="1"/>
</dbReference>
<dbReference type="GO" id="GO:0004140">
    <property type="term" value="F:dephospho-CoA kinase activity"/>
    <property type="evidence" value="ECO:0007669"/>
    <property type="project" value="UniProtKB-UniRule"/>
</dbReference>
<comment type="subcellular location">
    <subcellularLocation>
        <location evidence="5">Cytoplasm</location>
    </subcellularLocation>
</comment>
<comment type="pathway">
    <text evidence="5">Cofactor biosynthesis; coenzyme A biosynthesis; CoA from (R)-pantothenate: step 5/5.</text>
</comment>
<dbReference type="EC" id="2.7.1.24" evidence="5 6"/>
<keyword evidence="5" id="KW-0963">Cytoplasm</keyword>
<dbReference type="InterPro" id="IPR027417">
    <property type="entry name" value="P-loop_NTPase"/>
</dbReference>
<dbReference type="Proteomes" id="UP000242415">
    <property type="component" value="Unassembled WGS sequence"/>
</dbReference>
<dbReference type="NCBIfam" id="NF002879">
    <property type="entry name" value="PRK03333.1"/>
    <property type="match status" value="1"/>
</dbReference>
<dbReference type="GO" id="GO:0005737">
    <property type="term" value="C:cytoplasm"/>
    <property type="evidence" value="ECO:0007669"/>
    <property type="project" value="UniProtKB-SubCell"/>
</dbReference>
<comment type="catalytic activity">
    <reaction evidence="5">
        <text>3'-dephospho-CoA + ATP = ADP + CoA + H(+)</text>
        <dbReference type="Rhea" id="RHEA:18245"/>
        <dbReference type="ChEBI" id="CHEBI:15378"/>
        <dbReference type="ChEBI" id="CHEBI:30616"/>
        <dbReference type="ChEBI" id="CHEBI:57287"/>
        <dbReference type="ChEBI" id="CHEBI:57328"/>
        <dbReference type="ChEBI" id="CHEBI:456216"/>
        <dbReference type="EC" id="2.7.1.24"/>
    </reaction>
</comment>
<comment type="similarity">
    <text evidence="5">Belongs to the CoaE family.</text>
</comment>
<dbReference type="PANTHER" id="PTHR34822">
    <property type="entry name" value="GRPB DOMAIN PROTEIN (AFU_ORTHOLOGUE AFUA_1G01530)"/>
    <property type="match status" value="1"/>
</dbReference>